<dbReference type="AlphaFoldDB" id="A0A0V1M2C7"/>
<dbReference type="EMBL" id="JYDO01000341">
    <property type="protein sequence ID" value="KRZ65522.1"/>
    <property type="molecule type" value="Genomic_DNA"/>
</dbReference>
<evidence type="ECO:0000313" key="3">
    <source>
        <dbReference type="Proteomes" id="UP000054843"/>
    </source>
</evidence>
<dbReference type="Proteomes" id="UP000054843">
    <property type="component" value="Unassembled WGS sequence"/>
</dbReference>
<comment type="caution">
    <text evidence="2">The sequence shown here is derived from an EMBL/GenBank/DDBJ whole genome shotgun (WGS) entry which is preliminary data.</text>
</comment>
<proteinExistence type="predicted"/>
<sequence>MKPKGGKTGSLSWQKIESMVCFHMAVKDQCAASDRTQGNPECPELPGTQTPKHLTLAYPALTQPFTINVFIRLIASSTLAIVCSKGRSTQGHMLNWGSDGCSRKSCRKKENEEAFKKFDHMLAFDHVKYQMCVPWTSAKTETSMTSTRRHYAVSR</sequence>
<keyword evidence="3" id="KW-1185">Reference proteome</keyword>
<reference evidence="2 3" key="1">
    <citation type="submission" date="2015-01" db="EMBL/GenBank/DDBJ databases">
        <title>Evolution of Trichinella species and genotypes.</title>
        <authorList>
            <person name="Korhonen P.K."/>
            <person name="Edoardo P."/>
            <person name="Giuseppe L.R."/>
            <person name="Gasser R.B."/>
        </authorList>
    </citation>
    <scope>NUCLEOTIDE SEQUENCE [LARGE SCALE GENOMIC DNA]</scope>
    <source>
        <strain evidence="2">ISS1980</strain>
    </source>
</reference>
<gene>
    <name evidence="2" type="ORF">T10_8007</name>
    <name evidence="1" type="ORF">T10_931</name>
</gene>
<organism evidence="2 3">
    <name type="scientific">Trichinella papuae</name>
    <dbReference type="NCBI Taxonomy" id="268474"/>
    <lineage>
        <taxon>Eukaryota</taxon>
        <taxon>Metazoa</taxon>
        <taxon>Ecdysozoa</taxon>
        <taxon>Nematoda</taxon>
        <taxon>Enoplea</taxon>
        <taxon>Dorylaimia</taxon>
        <taxon>Trichinellida</taxon>
        <taxon>Trichinellidae</taxon>
        <taxon>Trichinella</taxon>
    </lineage>
</organism>
<dbReference type="OrthoDB" id="5926787at2759"/>
<name>A0A0V1M2C7_9BILA</name>
<evidence type="ECO:0000313" key="2">
    <source>
        <dbReference type="EMBL" id="KRZ65875.1"/>
    </source>
</evidence>
<dbReference type="EMBL" id="JYDO01000286">
    <property type="protein sequence ID" value="KRZ65875.1"/>
    <property type="molecule type" value="Genomic_DNA"/>
</dbReference>
<evidence type="ECO:0000313" key="1">
    <source>
        <dbReference type="EMBL" id="KRZ65522.1"/>
    </source>
</evidence>
<protein>
    <submittedName>
        <fullName evidence="2">Uncharacterized protein</fullName>
    </submittedName>
</protein>
<accession>A0A0V1M2C7</accession>